<dbReference type="OrthoDB" id="6466613at2759"/>
<dbReference type="AlphaFoldDB" id="A0A4Y2DQC2"/>
<sequence>MPRQVGVTVDLWLCSNFPLFCMQYRFFDLPAGSSSKSPIIPSTSSSAYLPQLGMDGEMVEPQHHRLVHSPLLPSSSALSQQLPQFPPLDSPQGSDIMIENGIVLEGPNPSVISLAPNNKQQ</sequence>
<evidence type="ECO:0000313" key="1">
    <source>
        <dbReference type="EMBL" id="GBM19022.1"/>
    </source>
</evidence>
<name>A0A4Y2DQC2_ARAVE</name>
<proteinExistence type="predicted"/>
<reference evidence="1 2" key="1">
    <citation type="journal article" date="2019" name="Sci. Rep.">
        <title>Orb-weaving spider Araneus ventricosus genome elucidates the spidroin gene catalogue.</title>
        <authorList>
            <person name="Kono N."/>
            <person name="Nakamura H."/>
            <person name="Ohtoshi R."/>
            <person name="Moran D.A.P."/>
            <person name="Shinohara A."/>
            <person name="Yoshida Y."/>
            <person name="Fujiwara M."/>
            <person name="Mori M."/>
            <person name="Tomita M."/>
            <person name="Arakawa K."/>
        </authorList>
    </citation>
    <scope>NUCLEOTIDE SEQUENCE [LARGE SCALE GENOMIC DNA]</scope>
</reference>
<protein>
    <submittedName>
        <fullName evidence="1">Uncharacterized protein</fullName>
    </submittedName>
</protein>
<accession>A0A4Y2DQC2</accession>
<evidence type="ECO:0000313" key="2">
    <source>
        <dbReference type="Proteomes" id="UP000499080"/>
    </source>
</evidence>
<gene>
    <name evidence="1" type="ORF">AVEN_172493_1</name>
</gene>
<keyword evidence="2" id="KW-1185">Reference proteome</keyword>
<comment type="caution">
    <text evidence="1">The sequence shown here is derived from an EMBL/GenBank/DDBJ whole genome shotgun (WGS) entry which is preliminary data.</text>
</comment>
<organism evidence="1 2">
    <name type="scientific">Araneus ventricosus</name>
    <name type="common">Orbweaver spider</name>
    <name type="synonym">Epeira ventricosa</name>
    <dbReference type="NCBI Taxonomy" id="182803"/>
    <lineage>
        <taxon>Eukaryota</taxon>
        <taxon>Metazoa</taxon>
        <taxon>Ecdysozoa</taxon>
        <taxon>Arthropoda</taxon>
        <taxon>Chelicerata</taxon>
        <taxon>Arachnida</taxon>
        <taxon>Araneae</taxon>
        <taxon>Araneomorphae</taxon>
        <taxon>Entelegynae</taxon>
        <taxon>Araneoidea</taxon>
        <taxon>Araneidae</taxon>
        <taxon>Araneus</taxon>
    </lineage>
</organism>
<dbReference type="Proteomes" id="UP000499080">
    <property type="component" value="Unassembled WGS sequence"/>
</dbReference>
<dbReference type="EMBL" id="BGPR01000415">
    <property type="protein sequence ID" value="GBM19022.1"/>
    <property type="molecule type" value="Genomic_DNA"/>
</dbReference>